<feature type="compositionally biased region" description="Low complexity" evidence="1">
    <location>
        <begin position="59"/>
        <end position="75"/>
    </location>
</feature>
<name>A0ABQ9U4E7_SAGOE</name>
<keyword evidence="3" id="KW-1185">Reference proteome</keyword>
<sequence>MDQPSPPGVELELSALEPQPDEHTPLNGAVRLDDAALPAELCGGGTRAWHPRVSGFQPGGASPAPSEGGARSSAPDGPSRRDTFGPEQSRPSPRGPPSPGHSGPQW</sequence>
<evidence type="ECO:0000313" key="2">
    <source>
        <dbReference type="EMBL" id="KAK2091932.1"/>
    </source>
</evidence>
<dbReference type="Proteomes" id="UP001266305">
    <property type="component" value="Unassembled WGS sequence"/>
</dbReference>
<accession>A0ABQ9U4E7</accession>
<comment type="caution">
    <text evidence="2">The sequence shown here is derived from an EMBL/GenBank/DDBJ whole genome shotgun (WGS) entry which is preliminary data.</text>
</comment>
<evidence type="ECO:0000313" key="3">
    <source>
        <dbReference type="Proteomes" id="UP001266305"/>
    </source>
</evidence>
<gene>
    <name evidence="2" type="ORF">P7K49_031216</name>
</gene>
<reference evidence="2 3" key="1">
    <citation type="submission" date="2023-05" db="EMBL/GenBank/DDBJ databases">
        <title>B98-5 Cell Line De Novo Hybrid Assembly: An Optical Mapping Approach.</title>
        <authorList>
            <person name="Kananen K."/>
            <person name="Auerbach J.A."/>
            <person name="Kautto E."/>
            <person name="Blachly J.S."/>
        </authorList>
    </citation>
    <scope>NUCLEOTIDE SEQUENCE [LARGE SCALE GENOMIC DNA]</scope>
    <source>
        <strain evidence="2">B95-8</strain>
        <tissue evidence="2">Cell line</tissue>
    </source>
</reference>
<feature type="region of interest" description="Disordered" evidence="1">
    <location>
        <begin position="1"/>
        <end position="27"/>
    </location>
</feature>
<dbReference type="EMBL" id="JASSZA010000016">
    <property type="protein sequence ID" value="KAK2091932.1"/>
    <property type="molecule type" value="Genomic_DNA"/>
</dbReference>
<organism evidence="2 3">
    <name type="scientific">Saguinus oedipus</name>
    <name type="common">Cotton-top tamarin</name>
    <name type="synonym">Oedipomidas oedipus</name>
    <dbReference type="NCBI Taxonomy" id="9490"/>
    <lineage>
        <taxon>Eukaryota</taxon>
        <taxon>Metazoa</taxon>
        <taxon>Chordata</taxon>
        <taxon>Craniata</taxon>
        <taxon>Vertebrata</taxon>
        <taxon>Euteleostomi</taxon>
        <taxon>Mammalia</taxon>
        <taxon>Eutheria</taxon>
        <taxon>Euarchontoglires</taxon>
        <taxon>Primates</taxon>
        <taxon>Haplorrhini</taxon>
        <taxon>Platyrrhini</taxon>
        <taxon>Cebidae</taxon>
        <taxon>Callitrichinae</taxon>
        <taxon>Saguinus</taxon>
    </lineage>
</organism>
<evidence type="ECO:0000256" key="1">
    <source>
        <dbReference type="SAM" id="MobiDB-lite"/>
    </source>
</evidence>
<proteinExistence type="predicted"/>
<protein>
    <submittedName>
        <fullName evidence="2">Uncharacterized protein</fullName>
    </submittedName>
</protein>
<feature type="region of interest" description="Disordered" evidence="1">
    <location>
        <begin position="42"/>
        <end position="106"/>
    </location>
</feature>